<accession>A0ABD0JV89</accession>
<evidence type="ECO:0000313" key="1">
    <source>
        <dbReference type="EMBL" id="KAK7479016.1"/>
    </source>
</evidence>
<gene>
    <name evidence="1" type="ORF">BaRGS_00029777</name>
</gene>
<sequence length="110" mass="12799">MESGKSLFKFSGSTHNVTVRGNFLERLLTVACKFIFHSLQLKFIRDTQSKLRLRVLGTQTRLFPWENHVSRVISLPFPSRFHFLRWDRNEGFISLPRYAGNAVLPGTVYL</sequence>
<comment type="caution">
    <text evidence="1">The sequence shown here is derived from an EMBL/GenBank/DDBJ whole genome shotgun (WGS) entry which is preliminary data.</text>
</comment>
<reference evidence="1 2" key="1">
    <citation type="journal article" date="2023" name="Sci. Data">
        <title>Genome assembly of the Korean intertidal mud-creeper Batillaria attramentaria.</title>
        <authorList>
            <person name="Patra A.K."/>
            <person name="Ho P.T."/>
            <person name="Jun S."/>
            <person name="Lee S.J."/>
            <person name="Kim Y."/>
            <person name="Won Y.J."/>
        </authorList>
    </citation>
    <scope>NUCLEOTIDE SEQUENCE [LARGE SCALE GENOMIC DNA]</scope>
    <source>
        <strain evidence="1">Wonlab-2016</strain>
    </source>
</reference>
<proteinExistence type="predicted"/>
<dbReference type="AlphaFoldDB" id="A0ABD0JV89"/>
<protein>
    <submittedName>
        <fullName evidence="1">Uncharacterized protein</fullName>
    </submittedName>
</protein>
<keyword evidence="2" id="KW-1185">Reference proteome</keyword>
<dbReference type="Proteomes" id="UP001519460">
    <property type="component" value="Unassembled WGS sequence"/>
</dbReference>
<evidence type="ECO:0000313" key="2">
    <source>
        <dbReference type="Proteomes" id="UP001519460"/>
    </source>
</evidence>
<name>A0ABD0JV89_9CAEN</name>
<dbReference type="EMBL" id="JACVVK020000313">
    <property type="protein sequence ID" value="KAK7479016.1"/>
    <property type="molecule type" value="Genomic_DNA"/>
</dbReference>
<organism evidence="1 2">
    <name type="scientific">Batillaria attramentaria</name>
    <dbReference type="NCBI Taxonomy" id="370345"/>
    <lineage>
        <taxon>Eukaryota</taxon>
        <taxon>Metazoa</taxon>
        <taxon>Spiralia</taxon>
        <taxon>Lophotrochozoa</taxon>
        <taxon>Mollusca</taxon>
        <taxon>Gastropoda</taxon>
        <taxon>Caenogastropoda</taxon>
        <taxon>Sorbeoconcha</taxon>
        <taxon>Cerithioidea</taxon>
        <taxon>Batillariidae</taxon>
        <taxon>Batillaria</taxon>
    </lineage>
</organism>